<dbReference type="RefSeq" id="WP_041877323.1">
    <property type="nucleotide sequence ID" value="NZ_CP157278.1"/>
</dbReference>
<evidence type="ECO:0000256" key="1">
    <source>
        <dbReference type="SAM" id="Phobius"/>
    </source>
</evidence>
<dbReference type="AlphaFoldDB" id="A0A0D0GP02"/>
<dbReference type="Gene3D" id="3.55.50.30">
    <property type="match status" value="1"/>
</dbReference>
<organism evidence="4 5">
    <name type="scientific">Pedobacter lusitanus</name>
    <dbReference type="NCBI Taxonomy" id="1503925"/>
    <lineage>
        <taxon>Bacteria</taxon>
        <taxon>Pseudomonadati</taxon>
        <taxon>Bacteroidota</taxon>
        <taxon>Sphingobacteriia</taxon>
        <taxon>Sphingobacteriales</taxon>
        <taxon>Sphingobacteriaceae</taxon>
        <taxon>Pedobacter</taxon>
    </lineage>
</organism>
<evidence type="ECO:0000259" key="2">
    <source>
        <dbReference type="Pfam" id="PF04773"/>
    </source>
</evidence>
<keyword evidence="1" id="KW-0472">Membrane</keyword>
<dbReference type="InterPro" id="IPR012373">
    <property type="entry name" value="Ferrdict_sens_TM"/>
</dbReference>
<comment type="caution">
    <text evidence="4">The sequence shown here is derived from an EMBL/GenBank/DDBJ whole genome shotgun (WGS) entry which is preliminary data.</text>
</comment>
<gene>
    <name evidence="4" type="ORF">TH53_00495</name>
</gene>
<evidence type="ECO:0000313" key="5">
    <source>
        <dbReference type="Proteomes" id="UP000032049"/>
    </source>
</evidence>
<proteinExistence type="predicted"/>
<protein>
    <recommendedName>
        <fullName evidence="6">FecR protein</fullName>
    </recommendedName>
</protein>
<evidence type="ECO:0008006" key="6">
    <source>
        <dbReference type="Google" id="ProtNLM"/>
    </source>
</evidence>
<evidence type="ECO:0000313" key="4">
    <source>
        <dbReference type="EMBL" id="KIO78997.1"/>
    </source>
</evidence>
<sequence length="382" mass="42881">MTDQNTLQDLANKWLKGTITPEEKEKFNNWFSELAEEPIEITESYAVSEEAHENKMWNIIHQKIAQEKKPVVKRLNRRVWIAAASLFVICSTALYLTLHSGDQSKDTASFTAVIKPGGDKAFLTLANGKRIILKDIASGVLATEANVQISKTDEGQLAYHYVNDDRKTAGPVLYNIIETPRGGEYQVLLPDGSKAWLNAASKLKYPVSFAAAKTRTVELSGEGYFEVAKDKEHPFQVKTDNQEVEVLGTKFNINSYKDEAIVKTTLVEGRVKVFSSQNSKILLPGQQAKLQAGYIKVETVNAVNEIGWKNGKFTFNDEELGNVMRKISRWYDIEVVFQDPQAAKKVFSGKMSRSDDINTLLRKLQKTGEAKFKIEGRKVIVL</sequence>
<accession>A0A0D0GP02</accession>
<dbReference type="Pfam" id="PF04773">
    <property type="entry name" value="FecR"/>
    <property type="match status" value="1"/>
</dbReference>
<feature type="domain" description="Protein FecR C-terminal" evidence="3">
    <location>
        <begin position="312"/>
        <end position="381"/>
    </location>
</feature>
<reference evidence="4 5" key="1">
    <citation type="submission" date="2015-01" db="EMBL/GenBank/DDBJ databases">
        <title>Draft genome sequence of Pedobacter sp. NL19 isolated from sludge of an effluent treatment pond in an abandoned uranium mine.</title>
        <authorList>
            <person name="Santos T."/>
            <person name="Caetano T."/>
            <person name="Covas C."/>
            <person name="Cruz A."/>
            <person name="Mendo S."/>
        </authorList>
    </citation>
    <scope>NUCLEOTIDE SEQUENCE [LARGE SCALE GENOMIC DNA]</scope>
    <source>
        <strain evidence="4 5">NL19</strain>
    </source>
</reference>
<dbReference type="FunFam" id="2.60.120.1440:FF:000001">
    <property type="entry name" value="Putative anti-sigma factor"/>
    <property type="match status" value="1"/>
</dbReference>
<dbReference type="Pfam" id="PF16344">
    <property type="entry name" value="FecR_C"/>
    <property type="match status" value="1"/>
</dbReference>
<dbReference type="Gene3D" id="2.60.120.1440">
    <property type="match status" value="1"/>
</dbReference>
<dbReference type="STRING" id="1503925.TH53_00495"/>
<feature type="domain" description="FecR protein" evidence="2">
    <location>
        <begin position="177"/>
        <end position="272"/>
    </location>
</feature>
<name>A0A0D0GP02_9SPHI</name>
<dbReference type="PANTHER" id="PTHR30273">
    <property type="entry name" value="PERIPLASMIC SIGNAL SENSOR AND SIGMA FACTOR ACTIVATOR FECR-RELATED"/>
    <property type="match status" value="1"/>
</dbReference>
<dbReference type="OrthoDB" id="629393at2"/>
<dbReference type="InterPro" id="IPR006860">
    <property type="entry name" value="FecR"/>
</dbReference>
<dbReference type="PANTHER" id="PTHR30273:SF2">
    <property type="entry name" value="PROTEIN FECR"/>
    <property type="match status" value="1"/>
</dbReference>
<dbReference type="PIRSF" id="PIRSF018266">
    <property type="entry name" value="FecR"/>
    <property type="match status" value="1"/>
</dbReference>
<dbReference type="Proteomes" id="UP000032049">
    <property type="component" value="Unassembled WGS sequence"/>
</dbReference>
<keyword evidence="1" id="KW-1133">Transmembrane helix</keyword>
<keyword evidence="5" id="KW-1185">Reference proteome</keyword>
<keyword evidence="1" id="KW-0812">Transmembrane</keyword>
<dbReference type="InterPro" id="IPR032508">
    <property type="entry name" value="FecR_C"/>
</dbReference>
<dbReference type="EMBL" id="JXRA01000003">
    <property type="protein sequence ID" value="KIO78997.1"/>
    <property type="molecule type" value="Genomic_DNA"/>
</dbReference>
<dbReference type="GO" id="GO:0016989">
    <property type="term" value="F:sigma factor antagonist activity"/>
    <property type="evidence" value="ECO:0007669"/>
    <property type="project" value="TreeGrafter"/>
</dbReference>
<evidence type="ECO:0000259" key="3">
    <source>
        <dbReference type="Pfam" id="PF16344"/>
    </source>
</evidence>
<feature type="transmembrane region" description="Helical" evidence="1">
    <location>
        <begin position="79"/>
        <end position="98"/>
    </location>
</feature>